<dbReference type="Pfam" id="PF00367">
    <property type="entry name" value="PTS_EIIB"/>
    <property type="match status" value="1"/>
</dbReference>
<dbReference type="Proteomes" id="UP001303701">
    <property type="component" value="Chromosome"/>
</dbReference>
<evidence type="ECO:0000256" key="7">
    <source>
        <dbReference type="ARBA" id="ARBA00022692"/>
    </source>
</evidence>
<evidence type="ECO:0000259" key="14">
    <source>
        <dbReference type="PROSITE" id="PS51103"/>
    </source>
</evidence>
<feature type="transmembrane region" description="Helical" evidence="12">
    <location>
        <begin position="156"/>
        <end position="178"/>
    </location>
</feature>
<reference evidence="15 16" key="1">
    <citation type="submission" date="2023-09" db="EMBL/GenBank/DDBJ databases">
        <title>Different Types of Thermotolerant Ring-Cleaving Dioxygenases derived from Aeribacillus composti HB-1 applied for multiple aromatic hydrocarbons removal.</title>
        <authorList>
            <person name="Cao L."/>
            <person name="Li M."/>
            <person name="Ma T."/>
        </authorList>
    </citation>
    <scope>NUCLEOTIDE SEQUENCE [LARGE SCALE GENOMIC DNA]</scope>
    <source>
        <strain evidence="15 16">HB-1</strain>
    </source>
</reference>
<dbReference type="InterPro" id="IPR018113">
    <property type="entry name" value="PTrfase_EIIB_Cys"/>
</dbReference>
<dbReference type="InterPro" id="IPR013013">
    <property type="entry name" value="PTS_EIIC_1"/>
</dbReference>
<comment type="subcellular location">
    <subcellularLocation>
        <location evidence="1">Cell membrane</location>
        <topology evidence="1">Multi-pass membrane protein</topology>
    </subcellularLocation>
</comment>
<dbReference type="InterPro" id="IPR036878">
    <property type="entry name" value="Glu_permease_IIB"/>
</dbReference>
<keyword evidence="5" id="KW-0808">Transferase</keyword>
<keyword evidence="3" id="KW-1003">Cell membrane</keyword>
<dbReference type="RefSeq" id="WP_311066752.1">
    <property type="nucleotide sequence ID" value="NZ_CP134501.1"/>
</dbReference>
<feature type="transmembrane region" description="Helical" evidence="12">
    <location>
        <begin position="125"/>
        <end position="150"/>
    </location>
</feature>
<dbReference type="PANTHER" id="PTHR30175">
    <property type="entry name" value="PHOSPHOTRANSFERASE SYSTEM TRANSPORT PROTEIN"/>
    <property type="match status" value="1"/>
</dbReference>
<dbReference type="Gene3D" id="3.30.1360.60">
    <property type="entry name" value="Glucose permease domain IIB"/>
    <property type="match status" value="1"/>
</dbReference>
<dbReference type="InterPro" id="IPR001996">
    <property type="entry name" value="PTS_IIB_1"/>
</dbReference>
<feature type="transmembrane region" description="Helical" evidence="12">
    <location>
        <begin position="245"/>
        <end position="269"/>
    </location>
</feature>
<dbReference type="GeneID" id="301124542"/>
<dbReference type="InterPro" id="IPR050558">
    <property type="entry name" value="PTS_Sugar-Specific_Components"/>
</dbReference>
<dbReference type="EMBL" id="CP134501">
    <property type="protein sequence ID" value="WNF33354.1"/>
    <property type="molecule type" value="Genomic_DNA"/>
</dbReference>
<evidence type="ECO:0000256" key="5">
    <source>
        <dbReference type="ARBA" id="ARBA00022679"/>
    </source>
</evidence>
<keyword evidence="4" id="KW-0762">Sugar transport</keyword>
<feature type="transmembrane region" description="Helical" evidence="12">
    <location>
        <begin position="190"/>
        <end position="210"/>
    </location>
</feature>
<evidence type="ECO:0000256" key="2">
    <source>
        <dbReference type="ARBA" id="ARBA00022448"/>
    </source>
</evidence>
<keyword evidence="16" id="KW-1185">Reference proteome</keyword>
<keyword evidence="8" id="KW-0418">Kinase</keyword>
<evidence type="ECO:0000256" key="4">
    <source>
        <dbReference type="ARBA" id="ARBA00022597"/>
    </source>
</evidence>
<evidence type="ECO:0000256" key="9">
    <source>
        <dbReference type="ARBA" id="ARBA00022989"/>
    </source>
</evidence>
<feature type="domain" description="PTS EIIC type-1" evidence="14">
    <location>
        <begin position="120"/>
        <end position="457"/>
    </location>
</feature>
<evidence type="ECO:0000256" key="3">
    <source>
        <dbReference type="ARBA" id="ARBA00022475"/>
    </source>
</evidence>
<protein>
    <submittedName>
        <fullName evidence="15">PTS transporter subunit EIIC</fullName>
    </submittedName>
</protein>
<evidence type="ECO:0000256" key="6">
    <source>
        <dbReference type="ARBA" id="ARBA00022683"/>
    </source>
</evidence>
<evidence type="ECO:0000313" key="16">
    <source>
        <dbReference type="Proteomes" id="UP001303701"/>
    </source>
</evidence>
<dbReference type="InterPro" id="IPR003352">
    <property type="entry name" value="PTS_EIIC"/>
</dbReference>
<evidence type="ECO:0000256" key="11">
    <source>
        <dbReference type="PROSITE-ProRule" id="PRU00421"/>
    </source>
</evidence>
<feature type="transmembrane region" description="Helical" evidence="12">
    <location>
        <begin position="328"/>
        <end position="348"/>
    </location>
</feature>
<organism evidence="15 16">
    <name type="scientific">Aeribacillus composti</name>
    <dbReference type="NCBI Taxonomy" id="1868734"/>
    <lineage>
        <taxon>Bacteria</taxon>
        <taxon>Bacillati</taxon>
        <taxon>Bacillota</taxon>
        <taxon>Bacilli</taxon>
        <taxon>Bacillales</taxon>
        <taxon>Bacillaceae</taxon>
        <taxon>Aeribacillus</taxon>
    </lineage>
</organism>
<evidence type="ECO:0000256" key="10">
    <source>
        <dbReference type="ARBA" id="ARBA00023136"/>
    </source>
</evidence>
<feature type="domain" description="PTS EIIB type-1" evidence="13">
    <location>
        <begin position="5"/>
        <end position="87"/>
    </location>
</feature>
<keyword evidence="9 12" id="KW-1133">Transmembrane helix</keyword>
<dbReference type="PROSITE" id="PS51103">
    <property type="entry name" value="PTS_EIIC_TYPE_1"/>
    <property type="match status" value="1"/>
</dbReference>
<feature type="active site" description="Phosphocysteine intermediate; for EIIB activity" evidence="11">
    <location>
        <position position="27"/>
    </location>
</feature>
<keyword evidence="6" id="KW-0598">Phosphotransferase system</keyword>
<evidence type="ECO:0000256" key="1">
    <source>
        <dbReference type="ARBA" id="ARBA00004651"/>
    </source>
</evidence>
<dbReference type="Pfam" id="PF02378">
    <property type="entry name" value="PTS_EIIC"/>
    <property type="match status" value="1"/>
</dbReference>
<evidence type="ECO:0000256" key="8">
    <source>
        <dbReference type="ARBA" id="ARBA00022777"/>
    </source>
</evidence>
<feature type="transmembrane region" description="Helical" evidence="12">
    <location>
        <begin position="281"/>
        <end position="308"/>
    </location>
</feature>
<evidence type="ECO:0000313" key="15">
    <source>
        <dbReference type="EMBL" id="WNF33354.1"/>
    </source>
</evidence>
<dbReference type="SUPFAM" id="SSF55604">
    <property type="entry name" value="Glucose permease domain IIB"/>
    <property type="match status" value="1"/>
</dbReference>
<keyword evidence="10 12" id="KW-0472">Membrane</keyword>
<keyword evidence="2" id="KW-0813">Transport</keyword>
<feature type="transmembrane region" description="Helical" evidence="12">
    <location>
        <begin position="216"/>
        <end position="233"/>
    </location>
</feature>
<dbReference type="PROSITE" id="PS51098">
    <property type="entry name" value="PTS_EIIB_TYPE_1"/>
    <property type="match status" value="1"/>
</dbReference>
<dbReference type="CDD" id="cd00212">
    <property type="entry name" value="PTS_IIB_glc"/>
    <property type="match status" value="1"/>
</dbReference>
<evidence type="ECO:0000259" key="13">
    <source>
        <dbReference type="PROSITE" id="PS51098"/>
    </source>
</evidence>
<feature type="transmembrane region" description="Helical" evidence="12">
    <location>
        <begin position="401"/>
        <end position="420"/>
    </location>
</feature>
<gene>
    <name evidence="15" type="ORF">RI196_01155</name>
</gene>
<sequence>MRKEERLAKEIIEQLGGTENIADLASCMTRLRVKPIDYEKVNLNGLKNVDGVMGVVEAETLQIILGPGIVTKVANEVSDLTGQNIRNIDDENNNPFEGLAAKTKAELKEKNATPFKLFLRRIASIFIPLIPAIVASGLIAGITNVIVRSGADPESILIQILNFIGWGLFNYLGVFVGINTAKEFGGSPALGGAAGILIINPGLANITLFGEELVPGRGGLIGVMLAAAFIAFLEKRIRKFVPSAVDIIVTPTLALLITGIVTLIVLQPIGGFISDLITKGLLGLIDMGGIIAGLILAGTFLPLVVTGLHQGLTPVHMELINKIGDDPLLPILAMGGAGQVGAAFAIYFKTKNERLKKVIKGGLPVGILGIGEPLIFGVTLPLGRPFLTACLGAAVGGAFQAFFKIATIAIGVSGIPLAFLVHTDQIILYLLGLLVAYFFGFIFTWIFGFKEEMAKNI</sequence>
<accession>A0ABY9WB30</accession>
<feature type="transmembrane region" description="Helical" evidence="12">
    <location>
        <begin position="426"/>
        <end position="449"/>
    </location>
</feature>
<name>A0ABY9WB30_9BACI</name>
<keyword evidence="7 12" id="KW-0812">Transmembrane</keyword>
<evidence type="ECO:0000256" key="12">
    <source>
        <dbReference type="SAM" id="Phobius"/>
    </source>
</evidence>
<dbReference type="PANTHER" id="PTHR30175:SF3">
    <property type="entry name" value="PTS SYSTEM N-ACETYLMURAMIC ACID-SPECIFIC EIIBC COMPONENT"/>
    <property type="match status" value="1"/>
</dbReference>
<proteinExistence type="predicted"/>